<dbReference type="AlphaFoldDB" id="A0A1V6NFC5"/>
<gene>
    <name evidence="2" type="ORF">PENPOL_c010G04884</name>
</gene>
<dbReference type="EMBL" id="MDYM01000010">
    <property type="protein sequence ID" value="OQD63289.1"/>
    <property type="molecule type" value="Genomic_DNA"/>
</dbReference>
<proteinExistence type="predicted"/>
<name>A0A1V6NFC5_PENPO</name>
<evidence type="ECO:0000313" key="2">
    <source>
        <dbReference type="EMBL" id="OQD63289.1"/>
    </source>
</evidence>
<feature type="chain" id="PRO_5012799699" evidence="1">
    <location>
        <begin position="20"/>
        <end position="53"/>
    </location>
</feature>
<feature type="non-terminal residue" evidence="2">
    <location>
        <position position="53"/>
    </location>
</feature>
<dbReference type="OrthoDB" id="3785350at2759"/>
<feature type="signal peptide" evidence="1">
    <location>
        <begin position="1"/>
        <end position="19"/>
    </location>
</feature>
<evidence type="ECO:0000256" key="1">
    <source>
        <dbReference type="SAM" id="SignalP"/>
    </source>
</evidence>
<evidence type="ECO:0000313" key="3">
    <source>
        <dbReference type="Proteomes" id="UP000191408"/>
    </source>
</evidence>
<dbReference type="Proteomes" id="UP000191408">
    <property type="component" value="Unassembled WGS sequence"/>
</dbReference>
<protein>
    <submittedName>
        <fullName evidence="2">Uncharacterized protein</fullName>
    </submittedName>
</protein>
<organism evidence="2 3">
    <name type="scientific">Penicillium polonicum</name>
    <dbReference type="NCBI Taxonomy" id="60169"/>
    <lineage>
        <taxon>Eukaryota</taxon>
        <taxon>Fungi</taxon>
        <taxon>Dikarya</taxon>
        <taxon>Ascomycota</taxon>
        <taxon>Pezizomycotina</taxon>
        <taxon>Eurotiomycetes</taxon>
        <taxon>Eurotiomycetidae</taxon>
        <taxon>Eurotiales</taxon>
        <taxon>Aspergillaceae</taxon>
        <taxon>Penicillium</taxon>
    </lineage>
</organism>
<keyword evidence="1" id="KW-0732">Signal</keyword>
<sequence>MKFLATLMLLSIGASQTMGLSIPRAMAAGPVAEEAVTEYGKRAMAAGPVAEEA</sequence>
<accession>A0A1V6NFC5</accession>
<keyword evidence="3" id="KW-1185">Reference proteome</keyword>
<reference evidence="3" key="1">
    <citation type="journal article" date="2017" name="Nat. Microbiol.">
        <title>Global analysis of biosynthetic gene clusters reveals vast potential of secondary metabolite production in Penicillium species.</title>
        <authorList>
            <person name="Nielsen J.C."/>
            <person name="Grijseels S."/>
            <person name="Prigent S."/>
            <person name="Ji B."/>
            <person name="Dainat J."/>
            <person name="Nielsen K.F."/>
            <person name="Frisvad J.C."/>
            <person name="Workman M."/>
            <person name="Nielsen J."/>
        </authorList>
    </citation>
    <scope>NUCLEOTIDE SEQUENCE [LARGE SCALE GENOMIC DNA]</scope>
    <source>
        <strain evidence="3">IBT 4502</strain>
    </source>
</reference>
<comment type="caution">
    <text evidence="2">The sequence shown here is derived from an EMBL/GenBank/DDBJ whole genome shotgun (WGS) entry which is preliminary data.</text>
</comment>